<keyword evidence="5" id="KW-0808">Transferase</keyword>
<feature type="binding site" evidence="3">
    <location>
        <begin position="153"/>
        <end position="157"/>
    </location>
    <ligand>
        <name>ATP</name>
        <dbReference type="ChEBI" id="CHEBI:30616"/>
    </ligand>
</feature>
<dbReference type="Pfam" id="PF01712">
    <property type="entry name" value="dNK"/>
    <property type="match status" value="1"/>
</dbReference>
<evidence type="ECO:0000256" key="2">
    <source>
        <dbReference type="PIRSR" id="PIRSR000705-1"/>
    </source>
</evidence>
<dbReference type="InParanoid" id="A0A2J7RHG6"/>
<dbReference type="GO" id="GO:0019136">
    <property type="term" value="F:deoxynucleoside kinase activity"/>
    <property type="evidence" value="ECO:0007669"/>
    <property type="project" value="InterPro"/>
</dbReference>
<dbReference type="InterPro" id="IPR050566">
    <property type="entry name" value="Deoxyribonucleoside_kinase"/>
</dbReference>
<dbReference type="InterPro" id="IPR031314">
    <property type="entry name" value="DNK_dom"/>
</dbReference>
<sequence length="222" mass="26059">MADNISVKKIRPFTVFVEGNIGSGKTTFLNHFANADVQLLSEPVEMWRNVEGHNLLGLMYENPSRWGLTFQTYVQLTMVDLHTRPAAYPVKMMERSIYSARYCFVENLVQEGLMPTCEYVVLDEWFKWITSHLDTGGDLIVYLRTSPEVVFERMKVRARKEETHVSLQYLTKLHELHEDWLFNRTKFSCPAPVITLDANRDINEMEEEFRKCEPKILFQQQN</sequence>
<gene>
    <name evidence="5" type="primary">Tk2</name>
    <name evidence="5" type="ORF">B7P43_G06524</name>
</gene>
<dbReference type="Proteomes" id="UP000235965">
    <property type="component" value="Unassembled WGS sequence"/>
</dbReference>
<dbReference type="PANTHER" id="PTHR10513:SF24">
    <property type="entry name" value="THYMIDINE KINASE 2, MITOCHONDRIAL"/>
    <property type="match status" value="1"/>
</dbReference>
<dbReference type="Gene3D" id="3.40.50.300">
    <property type="entry name" value="P-loop containing nucleotide triphosphate hydrolases"/>
    <property type="match status" value="1"/>
</dbReference>
<protein>
    <submittedName>
        <fullName evidence="5">Thymidine kinase 2, mitochondrial</fullName>
    </submittedName>
</protein>
<dbReference type="GO" id="GO:0005739">
    <property type="term" value="C:mitochondrion"/>
    <property type="evidence" value="ECO:0007669"/>
    <property type="project" value="TreeGrafter"/>
</dbReference>
<keyword evidence="5" id="KW-0418">Kinase</keyword>
<evidence type="ECO:0000259" key="4">
    <source>
        <dbReference type="Pfam" id="PF01712"/>
    </source>
</evidence>
<feature type="binding site" evidence="3">
    <location>
        <begin position="19"/>
        <end position="27"/>
    </location>
    <ligand>
        <name>ATP</name>
        <dbReference type="ChEBI" id="CHEBI:30616"/>
    </ligand>
</feature>
<keyword evidence="3" id="KW-0067">ATP-binding</keyword>
<proteinExistence type="inferred from homology"/>
<dbReference type="GO" id="GO:0005524">
    <property type="term" value="F:ATP binding"/>
    <property type="evidence" value="ECO:0007669"/>
    <property type="project" value="UniProtKB-KW"/>
</dbReference>
<dbReference type="InterPro" id="IPR027417">
    <property type="entry name" value="P-loop_NTPase"/>
</dbReference>
<accession>A0A2J7RHG6</accession>
<dbReference type="InterPro" id="IPR002624">
    <property type="entry name" value="DCK/DGK"/>
</dbReference>
<dbReference type="FunFam" id="3.40.50.300:FF:001571">
    <property type="entry name" value="Deoxynucleoside kinase"/>
    <property type="match status" value="1"/>
</dbReference>
<dbReference type="PANTHER" id="PTHR10513">
    <property type="entry name" value="DEOXYNUCLEOSIDE KINASE"/>
    <property type="match status" value="1"/>
</dbReference>
<feature type="active site" description="Proton acceptor" evidence="2">
    <location>
        <position position="94"/>
    </location>
</feature>
<dbReference type="STRING" id="105785.A0A2J7RHG6"/>
<evidence type="ECO:0000313" key="5">
    <source>
        <dbReference type="EMBL" id="PNF40270.1"/>
    </source>
</evidence>
<dbReference type="PIRSF" id="PIRSF000705">
    <property type="entry name" value="DNK"/>
    <property type="match status" value="1"/>
</dbReference>
<evidence type="ECO:0000313" key="6">
    <source>
        <dbReference type="Proteomes" id="UP000235965"/>
    </source>
</evidence>
<dbReference type="EMBL" id="NEVH01003743">
    <property type="protein sequence ID" value="PNF40270.1"/>
    <property type="molecule type" value="Genomic_DNA"/>
</dbReference>
<keyword evidence="6" id="KW-1185">Reference proteome</keyword>
<comment type="similarity">
    <text evidence="1">Belongs to the DCK/DGK family.</text>
</comment>
<dbReference type="SUPFAM" id="SSF52540">
    <property type="entry name" value="P-loop containing nucleoside triphosphate hydrolases"/>
    <property type="match status" value="1"/>
</dbReference>
<feature type="domain" description="Deoxynucleoside kinase" evidence="4">
    <location>
        <begin position="16"/>
        <end position="210"/>
    </location>
</feature>
<name>A0A2J7RHG6_9NEOP</name>
<organism evidence="5 6">
    <name type="scientific">Cryptotermes secundus</name>
    <dbReference type="NCBI Taxonomy" id="105785"/>
    <lineage>
        <taxon>Eukaryota</taxon>
        <taxon>Metazoa</taxon>
        <taxon>Ecdysozoa</taxon>
        <taxon>Arthropoda</taxon>
        <taxon>Hexapoda</taxon>
        <taxon>Insecta</taxon>
        <taxon>Pterygota</taxon>
        <taxon>Neoptera</taxon>
        <taxon>Polyneoptera</taxon>
        <taxon>Dictyoptera</taxon>
        <taxon>Blattodea</taxon>
        <taxon>Blattoidea</taxon>
        <taxon>Termitoidae</taxon>
        <taxon>Kalotermitidae</taxon>
        <taxon>Cryptotermitinae</taxon>
        <taxon>Cryptotermes</taxon>
    </lineage>
</organism>
<evidence type="ECO:0000256" key="3">
    <source>
        <dbReference type="PIRSR" id="PIRSR000705-3"/>
    </source>
</evidence>
<comment type="caution">
    <text evidence="5">The sequence shown here is derived from an EMBL/GenBank/DDBJ whole genome shotgun (WGS) entry which is preliminary data.</text>
</comment>
<dbReference type="OrthoDB" id="567086at2759"/>
<dbReference type="CDD" id="cd01673">
    <property type="entry name" value="dNK"/>
    <property type="match status" value="1"/>
</dbReference>
<dbReference type="FunCoup" id="A0A2J7RHG6">
    <property type="interactions" value="894"/>
</dbReference>
<evidence type="ECO:0000256" key="1">
    <source>
        <dbReference type="ARBA" id="ARBA00007420"/>
    </source>
</evidence>
<dbReference type="AlphaFoldDB" id="A0A2J7RHG6"/>
<reference evidence="5 6" key="1">
    <citation type="submission" date="2017-12" db="EMBL/GenBank/DDBJ databases">
        <title>Hemimetabolous genomes reveal molecular basis of termite eusociality.</title>
        <authorList>
            <person name="Harrison M.C."/>
            <person name="Jongepier E."/>
            <person name="Robertson H.M."/>
            <person name="Arning N."/>
            <person name="Bitard-Feildel T."/>
            <person name="Chao H."/>
            <person name="Childers C.P."/>
            <person name="Dinh H."/>
            <person name="Doddapaneni H."/>
            <person name="Dugan S."/>
            <person name="Gowin J."/>
            <person name="Greiner C."/>
            <person name="Han Y."/>
            <person name="Hu H."/>
            <person name="Hughes D.S.T."/>
            <person name="Huylmans A.-K."/>
            <person name="Kemena C."/>
            <person name="Kremer L.P.M."/>
            <person name="Lee S.L."/>
            <person name="Lopez-Ezquerra A."/>
            <person name="Mallet L."/>
            <person name="Monroy-Kuhn J.M."/>
            <person name="Moser A."/>
            <person name="Murali S.C."/>
            <person name="Muzny D.M."/>
            <person name="Otani S."/>
            <person name="Piulachs M.-D."/>
            <person name="Poelchau M."/>
            <person name="Qu J."/>
            <person name="Schaub F."/>
            <person name="Wada-Katsumata A."/>
            <person name="Worley K.C."/>
            <person name="Xie Q."/>
            <person name="Ylla G."/>
            <person name="Poulsen M."/>
            <person name="Gibbs R.A."/>
            <person name="Schal C."/>
            <person name="Richards S."/>
            <person name="Belles X."/>
            <person name="Korb J."/>
            <person name="Bornberg-Bauer E."/>
        </authorList>
    </citation>
    <scope>NUCLEOTIDE SEQUENCE [LARGE SCALE GENOMIC DNA]</scope>
    <source>
        <tissue evidence="5">Whole body</tissue>
    </source>
</reference>
<keyword evidence="3" id="KW-0547">Nucleotide-binding</keyword>